<evidence type="ECO:0000259" key="4">
    <source>
        <dbReference type="PROSITE" id="PS51194"/>
    </source>
</evidence>
<name>A0A9X4RKB0_9CYAN</name>
<dbReference type="InterPro" id="IPR014001">
    <property type="entry name" value="Helicase_ATP-bd"/>
</dbReference>
<dbReference type="InterPro" id="IPR049730">
    <property type="entry name" value="SNF2/RAD54-like_C"/>
</dbReference>
<dbReference type="GO" id="GO:0005524">
    <property type="term" value="F:ATP binding"/>
    <property type="evidence" value="ECO:0007669"/>
    <property type="project" value="InterPro"/>
</dbReference>
<dbReference type="PANTHER" id="PTHR45766">
    <property type="entry name" value="DNA ANNEALING HELICASE AND ENDONUCLEASE ZRANB3 FAMILY MEMBER"/>
    <property type="match status" value="1"/>
</dbReference>
<dbReference type="Gene3D" id="3.40.50.10810">
    <property type="entry name" value="Tandem AAA-ATPase domain"/>
    <property type="match status" value="1"/>
</dbReference>
<dbReference type="Gene3D" id="3.40.50.300">
    <property type="entry name" value="P-loop containing nucleotide triphosphate hydrolases"/>
    <property type="match status" value="1"/>
</dbReference>
<comment type="caution">
    <text evidence="5">The sequence shown here is derived from an EMBL/GenBank/DDBJ whole genome shotgun (WGS) entry which is preliminary data.</text>
</comment>
<dbReference type="AlphaFoldDB" id="A0A9X4RKB0"/>
<dbReference type="InterPro" id="IPR027417">
    <property type="entry name" value="P-loop_NTPase"/>
</dbReference>
<feature type="domain" description="Helicase ATP-binding" evidence="3">
    <location>
        <begin position="103"/>
        <end position="274"/>
    </location>
</feature>
<keyword evidence="6" id="KW-1185">Reference proteome</keyword>
<protein>
    <submittedName>
        <fullName evidence="5">SNF2-related protein</fullName>
    </submittedName>
</protein>
<evidence type="ECO:0000259" key="3">
    <source>
        <dbReference type="PROSITE" id="PS51192"/>
    </source>
</evidence>
<proteinExistence type="predicted"/>
<dbReference type="SUPFAM" id="SSF52540">
    <property type="entry name" value="P-loop containing nucleoside triphosphate hydrolases"/>
    <property type="match status" value="2"/>
</dbReference>
<dbReference type="PROSITE" id="PS51194">
    <property type="entry name" value="HELICASE_CTER"/>
    <property type="match status" value="1"/>
</dbReference>
<dbReference type="PROSITE" id="PS51192">
    <property type="entry name" value="HELICASE_ATP_BIND_1"/>
    <property type="match status" value="1"/>
</dbReference>
<dbReference type="Pfam" id="PF00271">
    <property type="entry name" value="Helicase_C"/>
    <property type="match status" value="1"/>
</dbReference>
<organism evidence="5 6">
    <name type="scientific">Pseudanabaena catenata USMAC16</name>
    <dbReference type="NCBI Taxonomy" id="1855837"/>
    <lineage>
        <taxon>Bacteria</taxon>
        <taxon>Bacillati</taxon>
        <taxon>Cyanobacteriota</taxon>
        <taxon>Cyanophyceae</taxon>
        <taxon>Pseudanabaenales</taxon>
        <taxon>Pseudanabaenaceae</taxon>
        <taxon>Pseudanabaena</taxon>
    </lineage>
</organism>
<dbReference type="SMART" id="SM00487">
    <property type="entry name" value="DEXDc"/>
    <property type="match status" value="1"/>
</dbReference>
<dbReference type="InterPro" id="IPR038718">
    <property type="entry name" value="SNF2-like_sf"/>
</dbReference>
<dbReference type="SMART" id="SM00490">
    <property type="entry name" value="HELICc"/>
    <property type="match status" value="1"/>
</dbReference>
<dbReference type="CDD" id="cd18793">
    <property type="entry name" value="SF2_C_SNF"/>
    <property type="match status" value="1"/>
</dbReference>
<sequence length="899" mass="103364">MTRIFKKGDRVTHAIFGTGEVRLDDEGTVIVRFDSGDIHECPKHEIKLLQSLQEALLSSEWHDSTEVLAKIQALAIRSINDVWGVFSLARIDLLPHQLWVCRRVVQEMPTRWLVADDVGLGKTIEAGLILWTLLNKGVVKRILILCPASLVEQWQYRLRTMFDIRLTKYTTEADTPKSDFWNTSHQVVASLPTLRKDSRGRHKRMFEAEPWDLLIIDEAHHLNADEKEMTLGYSFIDRLINEFKRVKSAVFFSGTPHRGKHYQFFALLKLLRDDLFNPKLAVSSEINLQTQMRLLRQVMLRNNKQSVTDMKGKKLFSPHTVSSETYSYSESEAEFYEKLTDFILTGKAYASGLDDFNQRAVMLILICMQKLASSSVAAIRRALERRLQRNRENLKKLEVAQQQKQKIDRTLISQFEEEDIQTSDELSQLEEEILALTENLRLVENEIPWLEDLITAAQKVETETKITAILNILETRFADRQVLFFTEYKATQSLLMSALISQYGDGCITFINGEEKAEGVKGHKTPLFEKRENAAKKFNEREVRFLVSTEAGGEGIDLQENCYSLIHIDLPWNPMRLHQRVGRLNRYGQKHIVEVITLRNPDTVETRIWDKLNQKIENIMQSLDAVMAEPEDLLELVLGMTSPKLFQEIFSEANGKKEDLNQWFDLKTAKFGGKDAIATVREMVGSCDKFDFQQASPLLPQVDLPDLQPFLINMLHINKRRITQTPEGLSFITPDDWLVEPAIQKRYENMHFERSRRDKSTMPSLLGVGHRLFGQALQQAIDLPVGVTCLINLEHPLFVFRIADRVTSKQINVRQAIAAITGRSNQFALLKDWQLLQQLNQLSSNTNSDLVNESGEFIYQQLDQAEIFLRANLHILDLPFQIPTLQAIAIFYPACNKII</sequence>
<keyword evidence="1" id="KW-0378">Hydrolase</keyword>
<feature type="coiled-coil region" evidence="2">
    <location>
        <begin position="380"/>
        <end position="446"/>
    </location>
</feature>
<dbReference type="PANTHER" id="PTHR45766:SF6">
    <property type="entry name" value="SWI_SNF-RELATED MATRIX-ASSOCIATED ACTIN-DEPENDENT REGULATOR OF CHROMATIN SUBFAMILY A-LIKE PROTEIN 1"/>
    <property type="match status" value="1"/>
</dbReference>
<dbReference type="Proteomes" id="UP001152872">
    <property type="component" value="Unassembled WGS sequence"/>
</dbReference>
<dbReference type="InterPro" id="IPR000330">
    <property type="entry name" value="SNF2_N"/>
</dbReference>
<accession>A0A9X4RKB0</accession>
<gene>
    <name evidence="5" type="ORF">FEV09_03680</name>
</gene>
<dbReference type="RefSeq" id="WP_009625697.1">
    <property type="nucleotide sequence ID" value="NZ_VBTY01000018.1"/>
</dbReference>
<dbReference type="GO" id="GO:0016787">
    <property type="term" value="F:hydrolase activity"/>
    <property type="evidence" value="ECO:0007669"/>
    <property type="project" value="UniProtKB-KW"/>
</dbReference>
<evidence type="ECO:0000256" key="1">
    <source>
        <dbReference type="ARBA" id="ARBA00022801"/>
    </source>
</evidence>
<evidence type="ECO:0000313" key="6">
    <source>
        <dbReference type="Proteomes" id="UP001152872"/>
    </source>
</evidence>
<feature type="domain" description="Helicase C-terminal" evidence="4">
    <location>
        <begin position="465"/>
        <end position="634"/>
    </location>
</feature>
<dbReference type="InterPro" id="IPR001650">
    <property type="entry name" value="Helicase_C-like"/>
</dbReference>
<dbReference type="EMBL" id="VBTY01000018">
    <property type="protein sequence ID" value="MDG3493649.1"/>
    <property type="molecule type" value="Genomic_DNA"/>
</dbReference>
<evidence type="ECO:0000313" key="5">
    <source>
        <dbReference type="EMBL" id="MDG3493649.1"/>
    </source>
</evidence>
<keyword evidence="2" id="KW-0175">Coiled coil</keyword>
<evidence type="ECO:0000256" key="2">
    <source>
        <dbReference type="SAM" id="Coils"/>
    </source>
</evidence>
<reference evidence="5" key="1">
    <citation type="submission" date="2019-05" db="EMBL/GenBank/DDBJ databases">
        <title>Whole genome sequencing of Pseudanabaena catenata USMAC16.</title>
        <authorList>
            <person name="Khan Z."/>
            <person name="Omar W.M."/>
            <person name="Convey P."/>
            <person name="Merican F."/>
            <person name="Najimudin N."/>
        </authorList>
    </citation>
    <scope>NUCLEOTIDE SEQUENCE</scope>
    <source>
        <strain evidence="5">USMAC16</strain>
    </source>
</reference>
<dbReference type="Pfam" id="PF00176">
    <property type="entry name" value="SNF2-rel_dom"/>
    <property type="match status" value="1"/>
</dbReference>